<dbReference type="PANTHER" id="PTHR33498">
    <property type="entry name" value="TRANSPOSASE FOR INSERTION SEQUENCE ELEMENT IS1557"/>
    <property type="match status" value="1"/>
</dbReference>
<reference evidence="3" key="2">
    <citation type="journal article" date="2014" name="ISME J.">
        <title>Microbial stratification in low pH oxic and suboxic macroscopic growths along an acid mine drainage.</title>
        <authorList>
            <person name="Mendez-Garcia C."/>
            <person name="Mesa V."/>
            <person name="Sprenger R.R."/>
            <person name="Richter M."/>
            <person name="Diez M.S."/>
            <person name="Solano J."/>
            <person name="Bargiela R."/>
            <person name="Golyshina O.V."/>
            <person name="Manteca A."/>
            <person name="Ramos J.L."/>
            <person name="Gallego J.R."/>
            <person name="Llorente I."/>
            <person name="Martins Dos Santos V.A."/>
            <person name="Jensen O.N."/>
            <person name="Pelaez A.I."/>
            <person name="Sanchez J."/>
            <person name="Ferrer M."/>
        </authorList>
    </citation>
    <scope>NUCLEOTIDE SEQUENCE</scope>
</reference>
<dbReference type="Pfam" id="PF13542">
    <property type="entry name" value="HTH_Tnp_ISL3"/>
    <property type="match status" value="1"/>
</dbReference>
<feature type="non-terminal residue" evidence="3">
    <location>
        <position position="281"/>
    </location>
</feature>
<accession>T0XXX0</accession>
<feature type="domain" description="Transposase IS204/IS1001/IS1096/IS1165 DDE" evidence="1">
    <location>
        <begin position="156"/>
        <end position="278"/>
    </location>
</feature>
<dbReference type="InterPro" id="IPR032877">
    <property type="entry name" value="Transposase_HTH"/>
</dbReference>
<evidence type="ECO:0000259" key="2">
    <source>
        <dbReference type="Pfam" id="PF13542"/>
    </source>
</evidence>
<dbReference type="InterPro" id="IPR047951">
    <property type="entry name" value="Transpos_ISL3"/>
</dbReference>
<dbReference type="NCBIfam" id="NF033550">
    <property type="entry name" value="transpos_ISL3"/>
    <property type="match status" value="1"/>
</dbReference>
<dbReference type="EMBL" id="AUZZ01011049">
    <property type="protein sequence ID" value="EQD27586.1"/>
    <property type="molecule type" value="Genomic_DNA"/>
</dbReference>
<dbReference type="AlphaFoldDB" id="T0XXX0"/>
<dbReference type="InterPro" id="IPR002560">
    <property type="entry name" value="Transposase_DDE"/>
</dbReference>
<comment type="caution">
    <text evidence="3">The sequence shown here is derived from an EMBL/GenBank/DDBJ whole genome shotgun (WGS) entry which is preliminary data.</text>
</comment>
<gene>
    <name evidence="3" type="ORF">B2A_15182</name>
</gene>
<proteinExistence type="predicted"/>
<dbReference type="Pfam" id="PF01610">
    <property type="entry name" value="DDE_Tnp_ISL3"/>
    <property type="match status" value="1"/>
</dbReference>
<organism evidence="3">
    <name type="scientific">mine drainage metagenome</name>
    <dbReference type="NCBI Taxonomy" id="410659"/>
    <lineage>
        <taxon>unclassified sequences</taxon>
        <taxon>metagenomes</taxon>
        <taxon>ecological metagenomes</taxon>
    </lineage>
</organism>
<evidence type="ECO:0000259" key="1">
    <source>
        <dbReference type="Pfam" id="PF01610"/>
    </source>
</evidence>
<name>T0XXX0_9ZZZZ</name>
<feature type="domain" description="Transposase IS204/IS1001/IS1096/IS1165 helix-turn-helix" evidence="2">
    <location>
        <begin position="91"/>
        <end position="140"/>
    </location>
</feature>
<sequence length="281" mass="32518">MSNLTLLAKILRLKDLKITAFSFKQRDTELHLWVKPFKNGGCCPVCDRRCPIVRQGREWRSWEDIAIFGRKTLFWYAPKEIVCPTHGLVQEKIPWAAPYARITYRLEFRICARCQIMTQKAAAEILKMAPSTLSNCLHRAITRVRSGHTIRGLVTLGADEIAYCKGRKYATIIYDLDRSHVVWVGQGKGRETIDRFFNESLSEHQRLKIKWASCDMSRAYTGAIQHHCPNATLVIDRFHVVKALNEALDAVRKDEWRGLDKRGRQAIKGLRWMLGMHARNR</sequence>
<dbReference type="PANTHER" id="PTHR33498:SF1">
    <property type="entry name" value="TRANSPOSASE FOR INSERTION SEQUENCE ELEMENT IS1557"/>
    <property type="match status" value="1"/>
</dbReference>
<reference evidence="3" key="1">
    <citation type="submission" date="2013-08" db="EMBL/GenBank/DDBJ databases">
        <authorList>
            <person name="Mendez C."/>
            <person name="Richter M."/>
            <person name="Ferrer M."/>
            <person name="Sanchez J."/>
        </authorList>
    </citation>
    <scope>NUCLEOTIDE SEQUENCE</scope>
</reference>
<protein>
    <submittedName>
        <fullName evidence="3">Transposase, IS204/IS1001/IS1096/IS1165</fullName>
    </submittedName>
</protein>
<evidence type="ECO:0000313" key="3">
    <source>
        <dbReference type="EMBL" id="EQD27586.1"/>
    </source>
</evidence>